<feature type="transmembrane region" description="Helical" evidence="1">
    <location>
        <begin position="21"/>
        <end position="39"/>
    </location>
</feature>
<dbReference type="Proteomes" id="UP000051378">
    <property type="component" value="Unassembled WGS sequence"/>
</dbReference>
<organism evidence="2 3">
    <name type="scientific">Holzapfeliella floricola DSM 23037 = JCM 16512</name>
    <dbReference type="NCBI Taxonomy" id="1423744"/>
    <lineage>
        <taxon>Bacteria</taxon>
        <taxon>Bacillati</taxon>
        <taxon>Bacillota</taxon>
        <taxon>Bacilli</taxon>
        <taxon>Lactobacillales</taxon>
        <taxon>Lactobacillaceae</taxon>
        <taxon>Holzapfeliella</taxon>
    </lineage>
</organism>
<protein>
    <submittedName>
        <fullName evidence="2">Uncharacterized protein</fullName>
    </submittedName>
</protein>
<evidence type="ECO:0000313" key="2">
    <source>
        <dbReference type="EMBL" id="KRN04536.1"/>
    </source>
</evidence>
<feature type="transmembrane region" description="Helical" evidence="1">
    <location>
        <begin position="46"/>
        <end position="63"/>
    </location>
</feature>
<dbReference type="RefSeq" id="WP_156403324.1">
    <property type="nucleotide sequence ID" value="NZ_AYZL01000010.1"/>
</dbReference>
<sequence length="163" mass="19252">MVTIQGFFILPQKHVILKTHYATWGGFIITLITTLFFNYKVIDKKLIIEGIVGLGIIYILNMFTFSSFYHLYPLAINAILSGIKKYWDDEEDALDCRISDKYYLRHPLFFVTGILTFLWIPLYWWQVENFYIPHNENNSITYIFLIISGVIFLYKGTELIKDN</sequence>
<proteinExistence type="predicted"/>
<evidence type="ECO:0000313" key="3">
    <source>
        <dbReference type="Proteomes" id="UP000051378"/>
    </source>
</evidence>
<keyword evidence="1" id="KW-0472">Membrane</keyword>
<feature type="transmembrane region" description="Helical" evidence="1">
    <location>
        <begin position="108"/>
        <end position="127"/>
    </location>
</feature>
<gene>
    <name evidence="2" type="ORF">FC86_GL000213</name>
</gene>
<dbReference type="STRING" id="1423744.FC86_GL000213"/>
<evidence type="ECO:0000256" key="1">
    <source>
        <dbReference type="SAM" id="Phobius"/>
    </source>
</evidence>
<keyword evidence="1" id="KW-0812">Transmembrane</keyword>
<keyword evidence="1" id="KW-1133">Transmembrane helix</keyword>
<dbReference type="EMBL" id="AYZL01000010">
    <property type="protein sequence ID" value="KRN04536.1"/>
    <property type="molecule type" value="Genomic_DNA"/>
</dbReference>
<dbReference type="PATRIC" id="fig|1423744.4.peg.218"/>
<feature type="transmembrane region" description="Helical" evidence="1">
    <location>
        <begin position="139"/>
        <end position="157"/>
    </location>
</feature>
<accession>A0A0R2DKB3</accession>
<comment type="caution">
    <text evidence="2">The sequence shown here is derived from an EMBL/GenBank/DDBJ whole genome shotgun (WGS) entry which is preliminary data.</text>
</comment>
<dbReference type="AlphaFoldDB" id="A0A0R2DKB3"/>
<reference evidence="2 3" key="1">
    <citation type="journal article" date="2015" name="Genome Announc.">
        <title>Expanding the biotechnology potential of lactobacilli through comparative genomics of 213 strains and associated genera.</title>
        <authorList>
            <person name="Sun Z."/>
            <person name="Harris H.M."/>
            <person name="McCann A."/>
            <person name="Guo C."/>
            <person name="Argimon S."/>
            <person name="Zhang W."/>
            <person name="Yang X."/>
            <person name="Jeffery I.B."/>
            <person name="Cooney J.C."/>
            <person name="Kagawa T.F."/>
            <person name="Liu W."/>
            <person name="Song Y."/>
            <person name="Salvetti E."/>
            <person name="Wrobel A."/>
            <person name="Rasinkangas P."/>
            <person name="Parkhill J."/>
            <person name="Rea M.C."/>
            <person name="O'Sullivan O."/>
            <person name="Ritari J."/>
            <person name="Douillard F.P."/>
            <person name="Paul Ross R."/>
            <person name="Yang R."/>
            <person name="Briner A.E."/>
            <person name="Felis G.E."/>
            <person name="de Vos W.M."/>
            <person name="Barrangou R."/>
            <person name="Klaenhammer T.R."/>
            <person name="Caufield P.W."/>
            <person name="Cui Y."/>
            <person name="Zhang H."/>
            <person name="O'Toole P.W."/>
        </authorList>
    </citation>
    <scope>NUCLEOTIDE SEQUENCE [LARGE SCALE GENOMIC DNA]</scope>
    <source>
        <strain evidence="2 3">DSM 23037</strain>
    </source>
</reference>
<keyword evidence="3" id="KW-1185">Reference proteome</keyword>
<name>A0A0R2DKB3_9LACO</name>